<reference evidence="1 2" key="1">
    <citation type="submission" date="2018-12" db="EMBL/GenBank/DDBJ databases">
        <title>Still something new to discover - new insights into E. coli phage diversity and taxonomy.</title>
        <authorList>
            <person name="Korf I.H.E."/>
            <person name="Adriaennsens E."/>
            <person name="Dreiseikelmann B."/>
            <person name="Kropinski A."/>
            <person name="Nimtz M."/>
            <person name="Meier-Kolthoff J.P."/>
            <person name="Rohde M."/>
            <person name="van Raaij M."/>
            <person name="Wittmann J."/>
        </authorList>
    </citation>
    <scope>NUCLEOTIDE SEQUENCE [LARGE SCALE GENOMIC DNA]</scope>
</reference>
<organism evidence="1 2">
    <name type="scientific">Escherichia phage vB_EcoM_Goslar</name>
    <dbReference type="NCBI Taxonomy" id="2502409"/>
    <lineage>
        <taxon>Viruses</taxon>
        <taxon>Duplodnaviria</taxon>
        <taxon>Heunggongvirae</taxon>
        <taxon>Uroviricota</taxon>
        <taxon>Caudoviricetes</taxon>
        <taxon>Chimalliviridae</taxon>
        <taxon>Goslarvirus</taxon>
        <taxon>Goslarvirus goslar</taxon>
    </lineage>
</organism>
<organismHost>
    <name type="scientific">Escherichia coli</name>
    <dbReference type="NCBI Taxonomy" id="562"/>
</organismHost>
<gene>
    <name evidence="1" type="ORF">Goslar_00204</name>
</gene>
<name>A0A482GHY1_BPGOS</name>
<sequence>MTTKKKVMPKAAHGIYELWLLDKHGYKVLTKEEGRHVKAGLMVLQGELLLDNGTLFLNGRKIAVKQGRRYEICYPLRPGAMKNALYASMRAAMKREGLL</sequence>
<keyword evidence="2" id="KW-1185">Reference proteome</keyword>
<proteinExistence type="predicted"/>
<evidence type="ECO:0000313" key="2">
    <source>
        <dbReference type="Proteomes" id="UP000294673"/>
    </source>
</evidence>
<protein>
    <submittedName>
        <fullName evidence="1">Uncharacterized protein</fullName>
    </submittedName>
</protein>
<dbReference type="Proteomes" id="UP000294673">
    <property type="component" value="Segment"/>
</dbReference>
<dbReference type="EMBL" id="MK327938">
    <property type="protein sequence ID" value="QBO63996.1"/>
    <property type="molecule type" value="Genomic_DNA"/>
</dbReference>
<evidence type="ECO:0000313" key="1">
    <source>
        <dbReference type="EMBL" id="QBO63996.1"/>
    </source>
</evidence>
<accession>A0A482GHY1</accession>